<feature type="region of interest" description="Disordered" evidence="1">
    <location>
        <begin position="1"/>
        <end position="40"/>
    </location>
</feature>
<dbReference type="EMBL" id="AYRZ02000002">
    <property type="protein sequence ID" value="PHT89039.1"/>
    <property type="molecule type" value="Genomic_DNA"/>
</dbReference>
<evidence type="ECO:0000313" key="3">
    <source>
        <dbReference type="Proteomes" id="UP000222542"/>
    </source>
</evidence>
<accession>A0A2G3A472</accession>
<dbReference type="Proteomes" id="UP000222542">
    <property type="component" value="Unassembled WGS sequence"/>
</dbReference>
<comment type="caution">
    <text evidence="2">The sequence shown here is derived from an EMBL/GenBank/DDBJ whole genome shotgun (WGS) entry which is preliminary data.</text>
</comment>
<name>A0A2G3A472_CAPAN</name>
<feature type="compositionally biased region" description="Polar residues" evidence="1">
    <location>
        <begin position="1"/>
        <end position="11"/>
    </location>
</feature>
<dbReference type="Gramene" id="PHT89039">
    <property type="protein sequence ID" value="PHT89039"/>
    <property type="gene ID" value="T459_04152"/>
</dbReference>
<reference evidence="2 3" key="2">
    <citation type="journal article" date="2017" name="Genome Biol.">
        <title>New reference genome sequences of hot pepper reveal the massive evolution of plant disease-resistance genes by retroduplication.</title>
        <authorList>
            <person name="Kim S."/>
            <person name="Park J."/>
            <person name="Yeom S.I."/>
            <person name="Kim Y.M."/>
            <person name="Seo E."/>
            <person name="Kim K.T."/>
            <person name="Kim M.S."/>
            <person name="Lee J.M."/>
            <person name="Cheong K."/>
            <person name="Shin H.S."/>
            <person name="Kim S.B."/>
            <person name="Han K."/>
            <person name="Lee J."/>
            <person name="Park M."/>
            <person name="Lee H.A."/>
            <person name="Lee H.Y."/>
            <person name="Lee Y."/>
            <person name="Oh S."/>
            <person name="Lee J.H."/>
            <person name="Choi E."/>
            <person name="Choi E."/>
            <person name="Lee S.E."/>
            <person name="Jeon J."/>
            <person name="Kim H."/>
            <person name="Choi G."/>
            <person name="Song H."/>
            <person name="Lee J."/>
            <person name="Lee S.C."/>
            <person name="Kwon J.K."/>
            <person name="Lee H.Y."/>
            <person name="Koo N."/>
            <person name="Hong Y."/>
            <person name="Kim R.W."/>
            <person name="Kang W.H."/>
            <person name="Huh J.H."/>
            <person name="Kang B.C."/>
            <person name="Yang T.J."/>
            <person name="Lee Y.H."/>
            <person name="Bennetzen J.L."/>
            <person name="Choi D."/>
        </authorList>
    </citation>
    <scope>NUCLEOTIDE SEQUENCE [LARGE SCALE GENOMIC DNA]</scope>
    <source>
        <strain evidence="3">cv. CM334</strain>
    </source>
</reference>
<proteinExistence type="predicted"/>
<dbReference type="OMA" id="YHEDNNG"/>
<protein>
    <submittedName>
        <fullName evidence="2">Uncharacterized protein</fullName>
    </submittedName>
</protein>
<evidence type="ECO:0000313" key="2">
    <source>
        <dbReference type="EMBL" id="PHT89039.1"/>
    </source>
</evidence>
<evidence type="ECO:0000256" key="1">
    <source>
        <dbReference type="SAM" id="MobiDB-lite"/>
    </source>
</evidence>
<reference evidence="2 3" key="1">
    <citation type="journal article" date="2014" name="Nat. Genet.">
        <title>Genome sequence of the hot pepper provides insights into the evolution of pungency in Capsicum species.</title>
        <authorList>
            <person name="Kim S."/>
            <person name="Park M."/>
            <person name="Yeom S.I."/>
            <person name="Kim Y.M."/>
            <person name="Lee J.M."/>
            <person name="Lee H.A."/>
            <person name="Seo E."/>
            <person name="Choi J."/>
            <person name="Cheong K."/>
            <person name="Kim K.T."/>
            <person name="Jung K."/>
            <person name="Lee G.W."/>
            <person name="Oh S.K."/>
            <person name="Bae C."/>
            <person name="Kim S.B."/>
            <person name="Lee H.Y."/>
            <person name="Kim S.Y."/>
            <person name="Kim M.S."/>
            <person name="Kang B.C."/>
            <person name="Jo Y.D."/>
            <person name="Yang H.B."/>
            <person name="Jeong H.J."/>
            <person name="Kang W.H."/>
            <person name="Kwon J.K."/>
            <person name="Shin C."/>
            <person name="Lim J.Y."/>
            <person name="Park J.H."/>
            <person name="Huh J.H."/>
            <person name="Kim J.S."/>
            <person name="Kim B.D."/>
            <person name="Cohen O."/>
            <person name="Paran I."/>
            <person name="Suh M.C."/>
            <person name="Lee S.B."/>
            <person name="Kim Y.K."/>
            <person name="Shin Y."/>
            <person name="Noh S.J."/>
            <person name="Park J."/>
            <person name="Seo Y.S."/>
            <person name="Kwon S.Y."/>
            <person name="Kim H.A."/>
            <person name="Park J.M."/>
            <person name="Kim H.J."/>
            <person name="Choi S.B."/>
            <person name="Bosland P.W."/>
            <person name="Reeves G."/>
            <person name="Jo S.H."/>
            <person name="Lee B.W."/>
            <person name="Cho H.T."/>
            <person name="Choi H.S."/>
            <person name="Lee M.S."/>
            <person name="Yu Y."/>
            <person name="Do Choi Y."/>
            <person name="Park B.S."/>
            <person name="van Deynze A."/>
            <person name="Ashrafi H."/>
            <person name="Hill T."/>
            <person name="Kim W.T."/>
            <person name="Pai H.S."/>
            <person name="Ahn H.K."/>
            <person name="Yeam I."/>
            <person name="Giovannoni J.J."/>
            <person name="Rose J.K."/>
            <person name="Sorensen I."/>
            <person name="Lee S.J."/>
            <person name="Kim R.W."/>
            <person name="Choi I.Y."/>
            <person name="Choi B.S."/>
            <person name="Lim J.S."/>
            <person name="Lee Y.H."/>
            <person name="Choi D."/>
        </authorList>
    </citation>
    <scope>NUCLEOTIDE SEQUENCE [LARGE SCALE GENOMIC DNA]</scope>
    <source>
        <strain evidence="3">cv. CM334</strain>
    </source>
</reference>
<gene>
    <name evidence="2" type="ORF">T459_04152</name>
</gene>
<sequence length="105" mass="11894">MTQESQTSSGSERGIRRVMPPQRKYHEDNNGGHTRHFKRPRMVGIGIYQAKDGFTTLNPRMPSRRVISTAVKVTKRSDIVTGDMGYTPRQGFKWKGKSAITNSKL</sequence>
<dbReference type="AlphaFoldDB" id="A0A2G3A472"/>
<organism evidence="2 3">
    <name type="scientific">Capsicum annuum</name>
    <name type="common">Capsicum pepper</name>
    <dbReference type="NCBI Taxonomy" id="4072"/>
    <lineage>
        <taxon>Eukaryota</taxon>
        <taxon>Viridiplantae</taxon>
        <taxon>Streptophyta</taxon>
        <taxon>Embryophyta</taxon>
        <taxon>Tracheophyta</taxon>
        <taxon>Spermatophyta</taxon>
        <taxon>Magnoliopsida</taxon>
        <taxon>eudicotyledons</taxon>
        <taxon>Gunneridae</taxon>
        <taxon>Pentapetalae</taxon>
        <taxon>asterids</taxon>
        <taxon>lamiids</taxon>
        <taxon>Solanales</taxon>
        <taxon>Solanaceae</taxon>
        <taxon>Solanoideae</taxon>
        <taxon>Capsiceae</taxon>
        <taxon>Capsicum</taxon>
    </lineage>
</organism>
<keyword evidence="3" id="KW-1185">Reference proteome</keyword>